<keyword evidence="1" id="KW-0812">Transmembrane</keyword>
<reference evidence="2 3" key="1">
    <citation type="submission" date="2024-09" db="EMBL/GenBank/DDBJ databases">
        <title>Chromosome-scale assembly of Riccia fluitans.</title>
        <authorList>
            <person name="Paukszto L."/>
            <person name="Sawicki J."/>
            <person name="Karawczyk K."/>
            <person name="Piernik-Szablinska J."/>
            <person name="Szczecinska M."/>
            <person name="Mazdziarz M."/>
        </authorList>
    </citation>
    <scope>NUCLEOTIDE SEQUENCE [LARGE SCALE GENOMIC DNA]</scope>
    <source>
        <strain evidence="2">Rf_01</strain>
        <tissue evidence="2">Aerial parts of the thallus</tissue>
    </source>
</reference>
<comment type="caution">
    <text evidence="2">The sequence shown here is derived from an EMBL/GenBank/DDBJ whole genome shotgun (WGS) entry which is preliminary data.</text>
</comment>
<proteinExistence type="predicted"/>
<name>A0ABD1Z8Y3_9MARC</name>
<keyword evidence="1" id="KW-0472">Membrane</keyword>
<feature type="transmembrane region" description="Helical" evidence="1">
    <location>
        <begin position="6"/>
        <end position="30"/>
    </location>
</feature>
<sequence length="71" mass="7983">MNNDDVILLLLILYSIFLIVLSSISVILLYEMMGYLYDNSTPPIAVMPRRSEADRFYNSGQAPPPPVAHNV</sequence>
<keyword evidence="1" id="KW-1133">Transmembrane helix</keyword>
<organism evidence="2 3">
    <name type="scientific">Riccia fluitans</name>
    <dbReference type="NCBI Taxonomy" id="41844"/>
    <lineage>
        <taxon>Eukaryota</taxon>
        <taxon>Viridiplantae</taxon>
        <taxon>Streptophyta</taxon>
        <taxon>Embryophyta</taxon>
        <taxon>Marchantiophyta</taxon>
        <taxon>Marchantiopsida</taxon>
        <taxon>Marchantiidae</taxon>
        <taxon>Marchantiales</taxon>
        <taxon>Ricciaceae</taxon>
        <taxon>Riccia</taxon>
    </lineage>
</organism>
<evidence type="ECO:0000313" key="2">
    <source>
        <dbReference type="EMBL" id="KAL2644131.1"/>
    </source>
</evidence>
<accession>A0ABD1Z8Y3</accession>
<dbReference type="AlphaFoldDB" id="A0ABD1Z8Y3"/>
<dbReference type="Proteomes" id="UP001605036">
    <property type="component" value="Unassembled WGS sequence"/>
</dbReference>
<protein>
    <submittedName>
        <fullName evidence="2">Uncharacterized protein</fullName>
    </submittedName>
</protein>
<keyword evidence="3" id="KW-1185">Reference proteome</keyword>
<dbReference type="EMBL" id="JBHFFA010000002">
    <property type="protein sequence ID" value="KAL2644131.1"/>
    <property type="molecule type" value="Genomic_DNA"/>
</dbReference>
<evidence type="ECO:0000313" key="3">
    <source>
        <dbReference type="Proteomes" id="UP001605036"/>
    </source>
</evidence>
<evidence type="ECO:0000256" key="1">
    <source>
        <dbReference type="SAM" id="Phobius"/>
    </source>
</evidence>
<gene>
    <name evidence="2" type="ORF">R1flu_011718</name>
</gene>